<dbReference type="EMBL" id="BAAAJK010000024">
    <property type="protein sequence ID" value="GAA1393575.1"/>
    <property type="molecule type" value="Genomic_DNA"/>
</dbReference>
<accession>A0ABP4IR70</accession>
<comment type="caution">
    <text evidence="1">The sequence shown here is derived from an EMBL/GenBank/DDBJ whole genome shotgun (WGS) entry which is preliminary data.</text>
</comment>
<dbReference type="Pfam" id="PF11199">
    <property type="entry name" value="DUF2891"/>
    <property type="match status" value="1"/>
</dbReference>
<dbReference type="Proteomes" id="UP001501414">
    <property type="component" value="Unassembled WGS sequence"/>
</dbReference>
<keyword evidence="2" id="KW-1185">Reference proteome</keyword>
<organism evidence="1 2">
    <name type="scientific">Pseudonocardia kongjuensis</name>
    <dbReference type="NCBI Taxonomy" id="102227"/>
    <lineage>
        <taxon>Bacteria</taxon>
        <taxon>Bacillati</taxon>
        <taxon>Actinomycetota</taxon>
        <taxon>Actinomycetes</taxon>
        <taxon>Pseudonocardiales</taxon>
        <taxon>Pseudonocardiaceae</taxon>
        <taxon>Pseudonocardia</taxon>
    </lineage>
</organism>
<protein>
    <submittedName>
        <fullName evidence="1">DUF2891 domain-containing protein</fullName>
    </submittedName>
</protein>
<reference evidence="2" key="1">
    <citation type="journal article" date="2019" name="Int. J. Syst. Evol. Microbiol.">
        <title>The Global Catalogue of Microorganisms (GCM) 10K type strain sequencing project: providing services to taxonomists for standard genome sequencing and annotation.</title>
        <authorList>
            <consortium name="The Broad Institute Genomics Platform"/>
            <consortium name="The Broad Institute Genome Sequencing Center for Infectious Disease"/>
            <person name="Wu L."/>
            <person name="Ma J."/>
        </authorList>
    </citation>
    <scope>NUCLEOTIDE SEQUENCE [LARGE SCALE GENOMIC DNA]</scope>
    <source>
        <strain evidence="2">JCM 11896</strain>
    </source>
</reference>
<evidence type="ECO:0000313" key="1">
    <source>
        <dbReference type="EMBL" id="GAA1393575.1"/>
    </source>
</evidence>
<dbReference type="InterPro" id="IPR021365">
    <property type="entry name" value="DUF2891"/>
</dbReference>
<name>A0ABP4IR70_9PSEU</name>
<evidence type="ECO:0000313" key="2">
    <source>
        <dbReference type="Proteomes" id="UP001501414"/>
    </source>
</evidence>
<dbReference type="RefSeq" id="WP_344024768.1">
    <property type="nucleotide sequence ID" value="NZ_BAAAJK010000024.1"/>
</dbReference>
<proteinExistence type="predicted"/>
<gene>
    <name evidence="1" type="ORF">GCM10009613_40250</name>
</gene>
<sequence>MIPSRSDFTAVVLQNLTTTAPYHLVHLADAGEVRSGITPERVHPAFHTSFDWHSCVHMHWLGVELLLAGADDPQLPAVLGRTLTADRLHGEAANLDAHPVFERPYGWAWAARLTAACARLPRPDWRDALQPLTDTVYRLTAGWLPRLHHPVRHGLHSNTAFGLTLLHGAALDLGRTDDADRIADAARRLFSGDRGWPARWELSGQDFLSAGLCEADLMARVLPADEFATWFDGFLPDPAPLLAPVEVSDPGDPYLVHLDGLNLSRAGAAHRLAAVLGDAQLAAAAEELLGHGLRSLANRDFVATHWLATFAWDALRSRPDQPSRRSIATNGAT</sequence>